<proteinExistence type="predicted"/>
<dbReference type="InterPro" id="IPR015942">
    <property type="entry name" value="Asp/Glu/hydantoin_racemase"/>
</dbReference>
<dbReference type="InterPro" id="IPR001920">
    <property type="entry name" value="Asp/Glu_race"/>
</dbReference>
<dbReference type="SUPFAM" id="SSF53681">
    <property type="entry name" value="Aspartate/glutamate racemase"/>
    <property type="match status" value="1"/>
</dbReference>
<dbReference type="Gene3D" id="3.40.50.1860">
    <property type="match status" value="1"/>
</dbReference>
<dbReference type="EMBL" id="PDHS01000524">
    <property type="protein sequence ID" value="MQM32425.1"/>
    <property type="molecule type" value="Genomic_DNA"/>
</dbReference>
<accession>A0A6A7RY49</accession>
<dbReference type="Proteomes" id="UP000342300">
    <property type="component" value="Unassembled WGS sequence"/>
</dbReference>
<comment type="caution">
    <text evidence="1">The sequence shown here is derived from an EMBL/GenBank/DDBJ whole genome shotgun (WGS) entry which is preliminary data.</text>
</comment>
<dbReference type="Pfam" id="PF01177">
    <property type="entry name" value="Asp_Glu_race"/>
    <property type="match status" value="1"/>
</dbReference>
<reference evidence="1 2" key="1">
    <citation type="submission" date="2017-09" db="EMBL/GenBank/DDBJ databases">
        <title>Metagenomic Analysis Reveals Denitrifying Candidatus Accumulibacter and Flanking Population as a Source of N2O.</title>
        <authorList>
            <person name="Gao H."/>
            <person name="Mao Y."/>
            <person name="Zhao X."/>
            <person name="Liu W.-T."/>
            <person name="Zhang T."/>
            <person name="Wells G."/>
        </authorList>
    </citation>
    <scope>NUCLEOTIDE SEQUENCE [LARGE SCALE GENOMIC DNA]</scope>
    <source>
        <strain evidence="1">CANDO_2_IC</strain>
    </source>
</reference>
<dbReference type="InterPro" id="IPR033134">
    <property type="entry name" value="Asp/Glu_racemase_AS_2"/>
</dbReference>
<evidence type="ECO:0008006" key="3">
    <source>
        <dbReference type="Google" id="ProtNLM"/>
    </source>
</evidence>
<dbReference type="AlphaFoldDB" id="A0A6A7RY49"/>
<name>A0A6A7RY49_9PROT</name>
<evidence type="ECO:0000313" key="1">
    <source>
        <dbReference type="EMBL" id="MQM32425.1"/>
    </source>
</evidence>
<dbReference type="PROSITE" id="PS00924">
    <property type="entry name" value="ASP_GLU_RACEMASE_2"/>
    <property type="match status" value="1"/>
</dbReference>
<evidence type="ECO:0000313" key="2">
    <source>
        <dbReference type="Proteomes" id="UP000342300"/>
    </source>
</evidence>
<dbReference type="GO" id="GO:0047661">
    <property type="term" value="F:amino-acid racemase activity"/>
    <property type="evidence" value="ECO:0007669"/>
    <property type="project" value="InterPro"/>
</dbReference>
<protein>
    <recommendedName>
        <fullName evidence="3">Aspartate racemase</fullName>
    </recommendedName>
</protein>
<gene>
    <name evidence="1" type="ORF">CRU78_18820</name>
</gene>
<organism evidence="1 2">
    <name type="scientific">Candidatus Accumulibacter phosphatis</name>
    <dbReference type="NCBI Taxonomy" id="327160"/>
    <lineage>
        <taxon>Bacteria</taxon>
        <taxon>Pseudomonadati</taxon>
        <taxon>Pseudomonadota</taxon>
        <taxon>Betaproteobacteria</taxon>
        <taxon>Candidatus Accumulibacter</taxon>
    </lineage>
</organism>
<sequence>MGHLAEQGAEVIILGCTELPLIAIDIAVGQSIALLDPTEILAARCVVLASEAAAKPRRDKGKTFLA</sequence>